<organism evidence="1 2">
    <name type="scientific">Geomesophilobacter sediminis</name>
    <dbReference type="NCBI Taxonomy" id="2798584"/>
    <lineage>
        <taxon>Bacteria</taxon>
        <taxon>Pseudomonadati</taxon>
        <taxon>Thermodesulfobacteriota</taxon>
        <taxon>Desulfuromonadia</taxon>
        <taxon>Geobacterales</taxon>
        <taxon>Geobacteraceae</taxon>
        <taxon>Geomesophilobacter</taxon>
    </lineage>
</organism>
<dbReference type="RefSeq" id="WP_199385320.1">
    <property type="nucleotide sequence ID" value="NZ_JAEMHM010000014.1"/>
</dbReference>
<evidence type="ECO:0000313" key="2">
    <source>
        <dbReference type="Proteomes" id="UP000636888"/>
    </source>
</evidence>
<sequence>MKAKPYIGESVSILDSEELVDKAYSGLLAILDWVPKPGEKVEAMQFGGCGRKDMEHFQALTEGVYIPGSKRNYYWGTFDLDVDELPESGCVYVKPSEGMEFSYAAVKRVRRFKKGVVCQCKAPAYIYKVYVVEMPKAGKLCPIIEITYFAIDAHGDVWLTIDTAKFRDGKIAAFRIDRYAGSHFGPGALSLLADTKYLWMVTTEEPFQLSDSKGHAKVHFGIEEPMIQSLFYARSLPMTASGRRRPILHWVSAHKRRLEKGVEIDIAKYLRGVEAFSMGNLNFQITQPYKRGNPAGLTTRYGALVT</sequence>
<evidence type="ECO:0000313" key="1">
    <source>
        <dbReference type="EMBL" id="MBJ6726404.1"/>
    </source>
</evidence>
<protein>
    <recommendedName>
        <fullName evidence="3">Acetoacetate decarboxylase</fullName>
    </recommendedName>
</protein>
<comment type="caution">
    <text evidence="1">The sequence shown here is derived from an EMBL/GenBank/DDBJ whole genome shotgun (WGS) entry which is preliminary data.</text>
</comment>
<keyword evidence="2" id="KW-1185">Reference proteome</keyword>
<name>A0A8J7LW75_9BACT</name>
<gene>
    <name evidence="1" type="ORF">JFN93_16965</name>
</gene>
<dbReference type="Proteomes" id="UP000636888">
    <property type="component" value="Unassembled WGS sequence"/>
</dbReference>
<evidence type="ECO:0008006" key="3">
    <source>
        <dbReference type="Google" id="ProtNLM"/>
    </source>
</evidence>
<reference evidence="1" key="1">
    <citation type="submission" date="2020-12" db="EMBL/GenBank/DDBJ databases">
        <title>Geomonas sp. Red875, isolated from river sediment.</title>
        <authorList>
            <person name="Xu Z."/>
            <person name="Zhang Z."/>
            <person name="Masuda Y."/>
            <person name="Itoh H."/>
            <person name="Senoo K."/>
        </authorList>
    </citation>
    <scope>NUCLEOTIDE SEQUENCE</scope>
    <source>
        <strain evidence="1">Red875</strain>
    </source>
</reference>
<accession>A0A8J7LW75</accession>
<proteinExistence type="predicted"/>
<dbReference type="EMBL" id="JAEMHM010000014">
    <property type="protein sequence ID" value="MBJ6726404.1"/>
    <property type="molecule type" value="Genomic_DNA"/>
</dbReference>
<dbReference type="AlphaFoldDB" id="A0A8J7LW75"/>